<protein>
    <submittedName>
        <fullName evidence="2">Uncharacterized protein</fullName>
    </submittedName>
</protein>
<dbReference type="Proteomes" id="UP000494106">
    <property type="component" value="Unassembled WGS sequence"/>
</dbReference>
<dbReference type="EMBL" id="CADEBC010000497">
    <property type="protein sequence ID" value="CAB3238067.1"/>
    <property type="molecule type" value="Genomic_DNA"/>
</dbReference>
<feature type="compositionally biased region" description="Basic and acidic residues" evidence="1">
    <location>
        <begin position="55"/>
        <end position="65"/>
    </location>
</feature>
<proteinExistence type="predicted"/>
<keyword evidence="3" id="KW-1185">Reference proteome</keyword>
<gene>
    <name evidence="2" type="ORF">APLA_LOCUS7281</name>
</gene>
<organism evidence="2 3">
    <name type="scientific">Arctia plantaginis</name>
    <name type="common">Wood tiger moth</name>
    <name type="synonym">Phalaena plantaginis</name>
    <dbReference type="NCBI Taxonomy" id="874455"/>
    <lineage>
        <taxon>Eukaryota</taxon>
        <taxon>Metazoa</taxon>
        <taxon>Ecdysozoa</taxon>
        <taxon>Arthropoda</taxon>
        <taxon>Hexapoda</taxon>
        <taxon>Insecta</taxon>
        <taxon>Pterygota</taxon>
        <taxon>Neoptera</taxon>
        <taxon>Endopterygota</taxon>
        <taxon>Lepidoptera</taxon>
        <taxon>Glossata</taxon>
        <taxon>Ditrysia</taxon>
        <taxon>Noctuoidea</taxon>
        <taxon>Erebidae</taxon>
        <taxon>Arctiinae</taxon>
        <taxon>Arctia</taxon>
    </lineage>
</organism>
<feature type="compositionally biased region" description="Basic and acidic residues" evidence="1">
    <location>
        <begin position="22"/>
        <end position="32"/>
    </location>
</feature>
<sequence length="341" mass="37526">SQSGNGFERTYTEHNNVASNHAQRESQEKAIKDSQSGNGFERTYTEHNNAASNHAQRESQEKAIKDSQSGNGFERTYTEHNNVASNHAQRESQEKAIKDSQSGNGFERTYTEHNNAASNHAQRESQEKAIKGANGQITYKVRESFEEGLPVITMKMISIGPKATTTTVKSVQSRKESGGYSNKKLLLKESESKNGPKTSTMNTFYSSKGSGGYSKDSILIKDSKRENGPIHRSGPVGGPTKYPEGRHYTVRRGKVQTRPTQRKRTITRAKTSTNTNTAARGALVHPKVIAKTIKHSKQGTSVILTYIKLTNILCKLNINDYLGKACLTQMTSSGIFGLAPP</sequence>
<accession>A0A8S1A0E4</accession>
<evidence type="ECO:0000313" key="2">
    <source>
        <dbReference type="EMBL" id="CAB3238067.1"/>
    </source>
</evidence>
<name>A0A8S1A0E4_ARCPL</name>
<feature type="region of interest" description="Disordered" evidence="1">
    <location>
        <begin position="1"/>
        <end position="109"/>
    </location>
</feature>
<dbReference type="AlphaFoldDB" id="A0A8S1A0E4"/>
<evidence type="ECO:0000313" key="3">
    <source>
        <dbReference type="Proteomes" id="UP000494106"/>
    </source>
</evidence>
<evidence type="ECO:0000256" key="1">
    <source>
        <dbReference type="SAM" id="MobiDB-lite"/>
    </source>
</evidence>
<comment type="caution">
    <text evidence="2">The sequence shown here is derived from an EMBL/GenBank/DDBJ whole genome shotgun (WGS) entry which is preliminary data.</text>
</comment>
<reference evidence="2 3" key="1">
    <citation type="submission" date="2020-04" db="EMBL/GenBank/DDBJ databases">
        <authorList>
            <person name="Wallbank WR R."/>
            <person name="Pardo Diaz C."/>
            <person name="Kozak K."/>
            <person name="Martin S."/>
            <person name="Jiggins C."/>
            <person name="Moest M."/>
            <person name="Warren A I."/>
            <person name="Byers J.R.P. K."/>
            <person name="Montejo-Kovacevich G."/>
            <person name="Yen C E."/>
        </authorList>
    </citation>
    <scope>NUCLEOTIDE SEQUENCE [LARGE SCALE GENOMIC DNA]</scope>
</reference>
<feature type="non-terminal residue" evidence="2">
    <location>
        <position position="1"/>
    </location>
</feature>
<feature type="region of interest" description="Disordered" evidence="1">
    <location>
        <begin position="225"/>
        <end position="246"/>
    </location>
</feature>
<feature type="compositionally biased region" description="Basic and acidic residues" evidence="1">
    <location>
        <begin position="88"/>
        <end position="98"/>
    </location>
</feature>